<protein>
    <submittedName>
        <fullName evidence="2">Uncharacterized protein</fullName>
    </submittedName>
</protein>
<reference evidence="2 3" key="1">
    <citation type="journal article" date="2018" name="Sci. Rep.">
        <title>Genomic signatures of local adaptation to the degree of environmental predictability in rotifers.</title>
        <authorList>
            <person name="Franch-Gras L."/>
            <person name="Hahn C."/>
            <person name="Garcia-Roger E.M."/>
            <person name="Carmona M.J."/>
            <person name="Serra M."/>
            <person name="Gomez A."/>
        </authorList>
    </citation>
    <scope>NUCLEOTIDE SEQUENCE [LARGE SCALE GENOMIC DNA]</scope>
    <source>
        <strain evidence="2">HYR1</strain>
    </source>
</reference>
<gene>
    <name evidence="2" type="ORF">BpHYR1_015000</name>
</gene>
<feature type="compositionally biased region" description="Basic and acidic residues" evidence="1">
    <location>
        <begin position="118"/>
        <end position="133"/>
    </location>
</feature>
<accession>A0A3M7RHF8</accession>
<feature type="compositionally biased region" description="Acidic residues" evidence="1">
    <location>
        <begin position="94"/>
        <end position="108"/>
    </location>
</feature>
<dbReference type="AlphaFoldDB" id="A0A3M7RHF8"/>
<evidence type="ECO:0000313" key="2">
    <source>
        <dbReference type="EMBL" id="RNA23003.1"/>
    </source>
</evidence>
<organism evidence="2 3">
    <name type="scientific">Brachionus plicatilis</name>
    <name type="common">Marine rotifer</name>
    <name type="synonym">Brachionus muelleri</name>
    <dbReference type="NCBI Taxonomy" id="10195"/>
    <lineage>
        <taxon>Eukaryota</taxon>
        <taxon>Metazoa</taxon>
        <taxon>Spiralia</taxon>
        <taxon>Gnathifera</taxon>
        <taxon>Rotifera</taxon>
        <taxon>Eurotatoria</taxon>
        <taxon>Monogononta</taxon>
        <taxon>Pseudotrocha</taxon>
        <taxon>Ploima</taxon>
        <taxon>Brachionidae</taxon>
        <taxon>Brachionus</taxon>
    </lineage>
</organism>
<sequence>MKSLSIIQNGSNLRHKYGRSKSIHKNGRIALARVRFGKKNNICKHVLAMMCRFHDLEWHPNAKDVPLGANKRKKDLGKISEHFDDEMDDSFEIYLDDDDDENDDESMEEITTNVLEARTQHNDETGSSDRHDFVVTGSDNEENIDPIVVAKKRGRPAGSKNKPKDQS</sequence>
<dbReference type="EMBL" id="REGN01003363">
    <property type="protein sequence ID" value="RNA23003.1"/>
    <property type="molecule type" value="Genomic_DNA"/>
</dbReference>
<proteinExistence type="predicted"/>
<comment type="caution">
    <text evidence="2">The sequence shown here is derived from an EMBL/GenBank/DDBJ whole genome shotgun (WGS) entry which is preliminary data.</text>
</comment>
<evidence type="ECO:0000313" key="3">
    <source>
        <dbReference type="Proteomes" id="UP000276133"/>
    </source>
</evidence>
<feature type="region of interest" description="Disordered" evidence="1">
    <location>
        <begin position="94"/>
        <end position="167"/>
    </location>
</feature>
<evidence type="ECO:0000256" key="1">
    <source>
        <dbReference type="SAM" id="MobiDB-lite"/>
    </source>
</evidence>
<dbReference type="Proteomes" id="UP000276133">
    <property type="component" value="Unassembled WGS sequence"/>
</dbReference>
<keyword evidence="3" id="KW-1185">Reference proteome</keyword>
<name>A0A3M7RHF8_BRAPC</name>
<feature type="non-terminal residue" evidence="2">
    <location>
        <position position="167"/>
    </location>
</feature>